<dbReference type="PANTHER" id="PTHR19332">
    <property type="entry name" value="PEROXISOMAL MEMBRANE PROTEIN PEX13"/>
    <property type="match status" value="1"/>
</dbReference>
<dbReference type="Proteomes" id="UP000825935">
    <property type="component" value="Chromosome 5"/>
</dbReference>
<keyword evidence="4" id="KW-0811">Translocation</keyword>
<keyword evidence="5" id="KW-0472">Membrane</keyword>
<comment type="caution">
    <text evidence="10">The sequence shown here is derived from an EMBL/GenBank/DDBJ whole genome shotgun (WGS) entry which is preliminary data.</text>
</comment>
<feature type="region of interest" description="Disordered" evidence="9">
    <location>
        <begin position="224"/>
        <end position="254"/>
    </location>
</feature>
<evidence type="ECO:0000256" key="4">
    <source>
        <dbReference type="ARBA" id="ARBA00023010"/>
    </source>
</evidence>
<evidence type="ECO:0000313" key="11">
    <source>
        <dbReference type="Proteomes" id="UP000825935"/>
    </source>
</evidence>
<keyword evidence="3" id="KW-0653">Protein transport</keyword>
<feature type="compositionally biased region" description="Polar residues" evidence="9">
    <location>
        <begin position="1"/>
        <end position="10"/>
    </location>
</feature>
<evidence type="ECO:0000256" key="3">
    <source>
        <dbReference type="ARBA" id="ARBA00022927"/>
    </source>
</evidence>
<keyword evidence="11" id="KW-1185">Reference proteome</keyword>
<evidence type="ECO:0000256" key="5">
    <source>
        <dbReference type="ARBA" id="ARBA00023136"/>
    </source>
</evidence>
<dbReference type="OMA" id="GFWISFI"/>
<organism evidence="10 11">
    <name type="scientific">Ceratopteris richardii</name>
    <name type="common">Triangle waterfern</name>
    <dbReference type="NCBI Taxonomy" id="49495"/>
    <lineage>
        <taxon>Eukaryota</taxon>
        <taxon>Viridiplantae</taxon>
        <taxon>Streptophyta</taxon>
        <taxon>Embryophyta</taxon>
        <taxon>Tracheophyta</taxon>
        <taxon>Polypodiopsida</taxon>
        <taxon>Polypodiidae</taxon>
        <taxon>Polypodiales</taxon>
        <taxon>Pteridineae</taxon>
        <taxon>Pteridaceae</taxon>
        <taxon>Parkerioideae</taxon>
        <taxon>Ceratopteris</taxon>
    </lineage>
</organism>
<evidence type="ECO:0000256" key="7">
    <source>
        <dbReference type="ARBA" id="ARBA00029693"/>
    </source>
</evidence>
<evidence type="ECO:0000256" key="9">
    <source>
        <dbReference type="SAM" id="MobiDB-lite"/>
    </source>
</evidence>
<protein>
    <recommendedName>
        <fullName evidence="7">Peroxin-13</fullName>
    </recommendedName>
</protein>
<dbReference type="GO" id="GO:1990429">
    <property type="term" value="C:peroxisomal importomer complex"/>
    <property type="evidence" value="ECO:0007669"/>
    <property type="project" value="TreeGrafter"/>
</dbReference>
<comment type="similarity">
    <text evidence="1">Belongs to the peroxin-13 family.</text>
</comment>
<dbReference type="GO" id="GO:0016560">
    <property type="term" value="P:protein import into peroxisome matrix, docking"/>
    <property type="evidence" value="ECO:0007669"/>
    <property type="project" value="InterPro"/>
</dbReference>
<dbReference type="PANTHER" id="PTHR19332:SF1">
    <property type="entry name" value="PEROXISOMAL MEMBRANE PROTEIN PEX13"/>
    <property type="match status" value="1"/>
</dbReference>
<dbReference type="OrthoDB" id="514567at2759"/>
<name>A0A8T2UKT9_CERRI</name>
<dbReference type="EMBL" id="CM035410">
    <property type="protein sequence ID" value="KAH7436767.1"/>
    <property type="molecule type" value="Genomic_DNA"/>
</dbReference>
<comment type="subcellular location">
    <subcellularLocation>
        <location evidence="8">Peroxisome membrane</location>
    </subcellularLocation>
</comment>
<proteinExistence type="inferred from homology"/>
<accession>A0A8T2UKT9</accession>
<evidence type="ECO:0000256" key="1">
    <source>
        <dbReference type="ARBA" id="ARBA00006033"/>
    </source>
</evidence>
<keyword evidence="6" id="KW-0576">Peroxisome</keyword>
<evidence type="ECO:0000256" key="8">
    <source>
        <dbReference type="ARBA" id="ARBA00046271"/>
    </source>
</evidence>
<feature type="region of interest" description="Disordered" evidence="9">
    <location>
        <begin position="1"/>
        <end position="38"/>
    </location>
</feature>
<sequence length="254" mass="26771">MALTGPSASQPRKPWEGARSAASAPSPFSPPSESGNTVSVIESAGVSDHGAIVNRPQMPIRSYGSPGYNYNNTRSTGYGSGNYNGGMHGSGTYNSPYGMYSSPYGPGNYNGGMHGSGIYNSPYGVGMHGMGMGMGPMAGPGSILNALSDPNNPFEGNNQGLSFWQSMLQKLHWMMIVSGNIVSLITENTQTVHVIASALYAFLDRSGMLAGFVLKLLRMSSKPKLQANTPTQPKPVRNLSIEGPQGAQSSWDKV</sequence>
<feature type="compositionally biased region" description="Low complexity" evidence="9">
    <location>
        <begin position="18"/>
        <end position="34"/>
    </location>
</feature>
<dbReference type="AlphaFoldDB" id="A0A8T2UKT9"/>
<dbReference type="GO" id="GO:0005778">
    <property type="term" value="C:peroxisomal membrane"/>
    <property type="evidence" value="ECO:0007669"/>
    <property type="project" value="UniProtKB-SubCell"/>
</dbReference>
<dbReference type="InterPro" id="IPR035463">
    <property type="entry name" value="Pex13"/>
</dbReference>
<evidence type="ECO:0000256" key="6">
    <source>
        <dbReference type="ARBA" id="ARBA00023140"/>
    </source>
</evidence>
<evidence type="ECO:0000313" key="10">
    <source>
        <dbReference type="EMBL" id="KAH7436767.1"/>
    </source>
</evidence>
<reference evidence="10" key="1">
    <citation type="submission" date="2021-08" db="EMBL/GenBank/DDBJ databases">
        <title>WGS assembly of Ceratopteris richardii.</title>
        <authorList>
            <person name="Marchant D.B."/>
            <person name="Chen G."/>
            <person name="Jenkins J."/>
            <person name="Shu S."/>
            <person name="Leebens-Mack J."/>
            <person name="Grimwood J."/>
            <person name="Schmutz J."/>
            <person name="Soltis P."/>
            <person name="Soltis D."/>
            <person name="Chen Z.-H."/>
        </authorList>
    </citation>
    <scope>NUCLEOTIDE SEQUENCE</scope>
    <source>
        <strain evidence="10">Whitten #5841</strain>
        <tissue evidence="10">Leaf</tissue>
    </source>
</reference>
<evidence type="ECO:0000256" key="2">
    <source>
        <dbReference type="ARBA" id="ARBA00022448"/>
    </source>
</evidence>
<gene>
    <name evidence="10" type="ORF">KP509_05G035300</name>
</gene>
<keyword evidence="2" id="KW-0813">Transport</keyword>